<sequence>MFDEILRLAAAVGCAAQHAPDLVAARGYWARAPLVLVDEQAVHDGLPRRPGILLVTKGPPLAETWRRAFEAGVEKVVSLPDGEATLIGVLADIAEGPGVPGGCVVGVLGGRGGAGASVLAAASGLVAAEQGEALLIDCDPLGGGVDLLLGAEAYDGLRWPGVLVGSGRISLPTLTKTLPERRYRGGRLPFVSCDRMGQGPTAESVASIVEAGRRAGSVVVCDLPRHLGPQAEAVLRRADLVVLVVPAEVRACAAANRVAETIAEVRDHTRLVVRGPASKGLCPEDVAKAVGLPLLTFMPPEPQLERSLEAGRFEPRSRGPLVTAARLMLSEARSGLCGKASAMNRQVDPIEHRLAEKDS</sequence>
<dbReference type="EMBL" id="BSTI01000012">
    <property type="protein sequence ID" value="GLY68616.1"/>
    <property type="molecule type" value="Genomic_DNA"/>
</dbReference>
<comment type="caution">
    <text evidence="2">The sequence shown here is derived from an EMBL/GenBank/DDBJ whole genome shotgun (WGS) entry which is preliminary data.</text>
</comment>
<dbReference type="InterPro" id="IPR022521">
    <property type="entry name" value="Rv3660c"/>
</dbReference>
<dbReference type="InterPro" id="IPR050625">
    <property type="entry name" value="ParA/MinD_ATPase"/>
</dbReference>
<accession>A0A9W6VJL0</accession>
<gene>
    <name evidence="2" type="ORF">Atai01_52350</name>
</gene>
<dbReference type="InterPro" id="IPR027417">
    <property type="entry name" value="P-loop_NTPase"/>
</dbReference>
<dbReference type="GO" id="GO:0005829">
    <property type="term" value="C:cytosol"/>
    <property type="evidence" value="ECO:0007669"/>
    <property type="project" value="TreeGrafter"/>
</dbReference>
<dbReference type="AlphaFoldDB" id="A0A9W6VJL0"/>
<organism evidence="2 3">
    <name type="scientific">Amycolatopsis taiwanensis</name>
    <dbReference type="NCBI Taxonomy" id="342230"/>
    <lineage>
        <taxon>Bacteria</taxon>
        <taxon>Bacillati</taxon>
        <taxon>Actinomycetota</taxon>
        <taxon>Actinomycetes</taxon>
        <taxon>Pseudonocardiales</taxon>
        <taxon>Pseudonocardiaceae</taxon>
        <taxon>Amycolatopsis</taxon>
    </lineage>
</organism>
<name>A0A9W6VJL0_9PSEU</name>
<dbReference type="GO" id="GO:0005524">
    <property type="term" value="F:ATP binding"/>
    <property type="evidence" value="ECO:0007669"/>
    <property type="project" value="TreeGrafter"/>
</dbReference>
<dbReference type="Proteomes" id="UP001165136">
    <property type="component" value="Unassembled WGS sequence"/>
</dbReference>
<feature type="domain" description="Rv3660c-like CheY-like N-terminal" evidence="1">
    <location>
        <begin position="2"/>
        <end position="97"/>
    </location>
</feature>
<dbReference type="GO" id="GO:0051782">
    <property type="term" value="P:negative regulation of cell division"/>
    <property type="evidence" value="ECO:0007669"/>
    <property type="project" value="TreeGrafter"/>
</dbReference>
<dbReference type="PANTHER" id="PTHR43384">
    <property type="entry name" value="SEPTUM SITE-DETERMINING PROTEIN MIND HOMOLOG, CHLOROPLASTIC-RELATED"/>
    <property type="match status" value="1"/>
</dbReference>
<dbReference type="InterPro" id="IPR059050">
    <property type="entry name" value="Rv3660c_N"/>
</dbReference>
<dbReference type="Gene3D" id="3.40.50.300">
    <property type="entry name" value="P-loop containing nucleotide triphosphate hydrolases"/>
    <property type="match status" value="1"/>
</dbReference>
<evidence type="ECO:0000259" key="1">
    <source>
        <dbReference type="Pfam" id="PF26563"/>
    </source>
</evidence>
<evidence type="ECO:0000313" key="2">
    <source>
        <dbReference type="EMBL" id="GLY68616.1"/>
    </source>
</evidence>
<dbReference type="Pfam" id="PF26563">
    <property type="entry name" value="Rv3660c_N"/>
    <property type="match status" value="1"/>
</dbReference>
<dbReference type="NCBIfam" id="TIGR03815">
    <property type="entry name" value="CpaE_hom_Actino"/>
    <property type="match status" value="1"/>
</dbReference>
<keyword evidence="3" id="KW-1185">Reference proteome</keyword>
<proteinExistence type="predicted"/>
<dbReference type="GO" id="GO:0009898">
    <property type="term" value="C:cytoplasmic side of plasma membrane"/>
    <property type="evidence" value="ECO:0007669"/>
    <property type="project" value="TreeGrafter"/>
</dbReference>
<dbReference type="GO" id="GO:0016887">
    <property type="term" value="F:ATP hydrolysis activity"/>
    <property type="evidence" value="ECO:0007669"/>
    <property type="project" value="TreeGrafter"/>
</dbReference>
<protein>
    <recommendedName>
        <fullName evidence="1">Rv3660c-like CheY-like N-terminal domain-containing protein</fullName>
    </recommendedName>
</protein>
<dbReference type="PANTHER" id="PTHR43384:SF11">
    <property type="entry name" value="SEPTUM SITE DETERMINING PROTEIN"/>
    <property type="match status" value="1"/>
</dbReference>
<dbReference type="SUPFAM" id="SSF52540">
    <property type="entry name" value="P-loop containing nucleoside triphosphate hydrolases"/>
    <property type="match status" value="1"/>
</dbReference>
<reference evidence="2" key="1">
    <citation type="submission" date="2023-03" db="EMBL/GenBank/DDBJ databases">
        <title>Amycolatopsis taiwanensis NBRC 103393.</title>
        <authorList>
            <person name="Ichikawa N."/>
            <person name="Sato H."/>
            <person name="Tonouchi N."/>
        </authorList>
    </citation>
    <scope>NUCLEOTIDE SEQUENCE</scope>
    <source>
        <strain evidence="2">NBRC 103393</strain>
    </source>
</reference>
<evidence type="ECO:0000313" key="3">
    <source>
        <dbReference type="Proteomes" id="UP001165136"/>
    </source>
</evidence>